<proteinExistence type="predicted"/>
<dbReference type="Pfam" id="PF04932">
    <property type="entry name" value="Wzy_C"/>
    <property type="match status" value="1"/>
</dbReference>
<evidence type="ECO:0000256" key="5">
    <source>
        <dbReference type="SAM" id="Phobius"/>
    </source>
</evidence>
<keyword evidence="8" id="KW-1185">Reference proteome</keyword>
<keyword evidence="4 5" id="KW-0472">Membrane</keyword>
<feature type="transmembrane region" description="Helical" evidence="5">
    <location>
        <begin position="260"/>
        <end position="280"/>
    </location>
</feature>
<evidence type="ECO:0000256" key="1">
    <source>
        <dbReference type="ARBA" id="ARBA00004141"/>
    </source>
</evidence>
<gene>
    <name evidence="7" type="ordered locus">PMT_1821</name>
</gene>
<reference evidence="7 8" key="1">
    <citation type="journal article" date="2003" name="Nature">
        <title>Genome divergence in two Prochlorococcus ecotypes reflects oceanic niche differentiation.</title>
        <authorList>
            <person name="Rocap G."/>
            <person name="Larimer F.W."/>
            <person name="Lamerdin J.E."/>
            <person name="Malfatti S."/>
            <person name="Chain P."/>
            <person name="Ahlgren N.A."/>
            <person name="Arellano A."/>
            <person name="Coleman M."/>
            <person name="Hauser L."/>
            <person name="Hess W.R."/>
            <person name="Johnson Z.I."/>
            <person name="Land M.L."/>
            <person name="Lindell D."/>
            <person name="Post A.F."/>
            <person name="Regala W."/>
            <person name="Shah M."/>
            <person name="Shaw S.L."/>
            <person name="Steglich C."/>
            <person name="Sullivan M.B."/>
            <person name="Ting C.S."/>
            <person name="Tolonen A."/>
            <person name="Webb E.A."/>
            <person name="Zinser E.R."/>
            <person name="Chisholm S.W."/>
        </authorList>
    </citation>
    <scope>NUCLEOTIDE SEQUENCE [LARGE SCALE GENOMIC DNA]</scope>
    <source>
        <strain evidence="8">MIT 9313</strain>
    </source>
</reference>
<organism evidence="7 8">
    <name type="scientific">Prochlorococcus marinus (strain MIT 9313)</name>
    <dbReference type="NCBI Taxonomy" id="74547"/>
    <lineage>
        <taxon>Bacteria</taxon>
        <taxon>Bacillati</taxon>
        <taxon>Cyanobacteriota</taxon>
        <taxon>Cyanophyceae</taxon>
        <taxon>Synechococcales</taxon>
        <taxon>Prochlorococcaceae</taxon>
        <taxon>Prochlorococcus</taxon>
    </lineage>
</organism>
<accession>Q7V4W6</accession>
<feature type="transmembrane region" description="Helical" evidence="5">
    <location>
        <begin position="209"/>
        <end position="226"/>
    </location>
</feature>
<evidence type="ECO:0000256" key="2">
    <source>
        <dbReference type="ARBA" id="ARBA00022692"/>
    </source>
</evidence>
<dbReference type="eggNOG" id="COG3307">
    <property type="taxonomic scope" value="Bacteria"/>
</dbReference>
<feature type="transmembrane region" description="Helical" evidence="5">
    <location>
        <begin position="80"/>
        <end position="99"/>
    </location>
</feature>
<feature type="transmembrane region" description="Helical" evidence="5">
    <location>
        <begin position="232"/>
        <end position="248"/>
    </location>
</feature>
<dbReference type="InterPro" id="IPR007016">
    <property type="entry name" value="O-antigen_ligase-rel_domated"/>
</dbReference>
<keyword evidence="3 5" id="KW-1133">Transmembrane helix</keyword>
<dbReference type="PANTHER" id="PTHR37422:SF22">
    <property type="entry name" value="SLR1515 PROTEIN"/>
    <property type="match status" value="1"/>
</dbReference>
<dbReference type="HOGENOM" id="CLU_033061_0_0_3"/>
<dbReference type="KEGG" id="pmt:PMT_1821"/>
<dbReference type="InterPro" id="IPR051533">
    <property type="entry name" value="WaaL-like"/>
</dbReference>
<sequence length="439" mass="47172">MPKTAAPQPLLLRWQGHIPSSEAMQMRLQWIAGLLLMMLLATLPMLTRTGLGLTILAAGALWIIWGCVTPAGRIGSISSCLLVFFAIACLATGFSPVPLAAAKGLIKLISYLGVYALMRQLLATSSDWWDRLVAALLTGELISSVIAIRQLYAPAEEMAHWADPNSVAAGTVRIYGPLGNPNLLAGYLMPILPLALVALLRWQGLGAKLYAMVALGLGITATLFSFSRGGWLGMLSALAVILVLLLLRSTSHWPLVWRRLLPLIVIVLGTAMLVIAATQIEPIRTRITSLIAGRSDSSNNFRINVWLSSLEMIQARPWLGIGPGNAAFNRIYPLFQQPKFNALSAYSVPLEILVETGLAGLMASLALVITGMRKGLAGLNSNHPLALPALASLAAIAGLAVHGITDTIFFRPEVQLVGWFCLATLAQTQPEQKQLQQTE</sequence>
<dbReference type="Proteomes" id="UP000001423">
    <property type="component" value="Chromosome"/>
</dbReference>
<comment type="subcellular location">
    <subcellularLocation>
        <location evidence="1">Membrane</location>
        <topology evidence="1">Multi-pass membrane protein</topology>
    </subcellularLocation>
</comment>
<dbReference type="InterPro" id="IPR006007">
    <property type="entry name" value="Inorganic_carbon_transpt"/>
</dbReference>
<evidence type="ECO:0000256" key="3">
    <source>
        <dbReference type="ARBA" id="ARBA00022989"/>
    </source>
</evidence>
<name>Q7V4W6_PROMM</name>
<feature type="transmembrane region" description="Helical" evidence="5">
    <location>
        <begin position="184"/>
        <end position="202"/>
    </location>
</feature>
<evidence type="ECO:0000313" key="7">
    <source>
        <dbReference type="EMBL" id="CAE21996.1"/>
    </source>
</evidence>
<dbReference type="OrthoDB" id="9806320at2"/>
<dbReference type="AlphaFoldDB" id="Q7V4W6"/>
<feature type="transmembrane region" description="Helical" evidence="5">
    <location>
        <begin position="51"/>
        <end position="68"/>
    </location>
</feature>
<evidence type="ECO:0000256" key="4">
    <source>
        <dbReference type="ARBA" id="ARBA00023136"/>
    </source>
</evidence>
<dbReference type="RefSeq" id="WP_011131188.1">
    <property type="nucleotide sequence ID" value="NC_005071.1"/>
</dbReference>
<dbReference type="NCBIfam" id="TIGR00947">
    <property type="entry name" value="2A73"/>
    <property type="match status" value="1"/>
</dbReference>
<evidence type="ECO:0000259" key="6">
    <source>
        <dbReference type="Pfam" id="PF04932"/>
    </source>
</evidence>
<evidence type="ECO:0000313" key="8">
    <source>
        <dbReference type="Proteomes" id="UP000001423"/>
    </source>
</evidence>
<dbReference type="PANTHER" id="PTHR37422">
    <property type="entry name" value="TEICHURONIC ACID BIOSYNTHESIS PROTEIN TUAE"/>
    <property type="match status" value="1"/>
</dbReference>
<feature type="domain" description="O-antigen ligase-related" evidence="6">
    <location>
        <begin position="214"/>
        <end position="363"/>
    </location>
</feature>
<keyword evidence="2 5" id="KW-0812">Transmembrane</keyword>
<protein>
    <submittedName>
        <fullName evidence="7">Possible bicarbonate transporter, ICT family</fullName>
    </submittedName>
</protein>
<dbReference type="EMBL" id="BX548175">
    <property type="protein sequence ID" value="CAE21996.1"/>
    <property type="molecule type" value="Genomic_DNA"/>
</dbReference>
<feature type="transmembrane region" description="Helical" evidence="5">
    <location>
        <begin position="28"/>
        <end position="45"/>
    </location>
</feature>
<dbReference type="GO" id="GO:0016020">
    <property type="term" value="C:membrane"/>
    <property type="evidence" value="ECO:0007669"/>
    <property type="project" value="UniProtKB-SubCell"/>
</dbReference>